<dbReference type="InterPro" id="IPR045116">
    <property type="entry name" value="Clp1/Grc3"/>
</dbReference>
<evidence type="ECO:0000256" key="2">
    <source>
        <dbReference type="ARBA" id="ARBA00022840"/>
    </source>
</evidence>
<sequence length="352" mass="39086">MDEDPNHLSSAKSETKDFALSQYQMLRYEVSSLSSIILTGGRAEIFGTELVIGCELPLHAGERGTVVTFHGCKISVKGRGIATFLTTASEDQEIVHVYMNIHANLEKSREQAIKEQSRGPRVLICGQESVGKSTLCRTLVNYAARRGHKPVLVDANVGLSQVSIIFNYHLKVCIPTTISALAVTKPYDLLDGWDLEEDPLVFSFGYVDPARNLNLFREQITQLAELVNIRSENDMVIFNSGCVINMCGIRKNDSDDGESEQKGTQAIRTTAAAFEVDTVLVIEDGFLSSFLRADLPTEVTIVRLPKSSGVVTRSPDQWTRQRDLRVCNYFHGSGLMRRLQPHHLVLQSSEVL</sequence>
<dbReference type="PANTHER" id="PTHR12755:SF6">
    <property type="entry name" value="POLYRIBONUCLEOTIDE 5'-HYDROXYL-KINASE CLP1"/>
    <property type="match status" value="1"/>
</dbReference>
<evidence type="ECO:0000313" key="6">
    <source>
        <dbReference type="Proteomes" id="UP000784294"/>
    </source>
</evidence>
<proteinExistence type="predicted"/>
<dbReference type="GO" id="GO:0051731">
    <property type="term" value="F:polynucleotide 5'-hydroxyl-kinase activity"/>
    <property type="evidence" value="ECO:0007669"/>
    <property type="project" value="InterPro"/>
</dbReference>
<gene>
    <name evidence="5" type="ORF">PXEA_LOCUS4373</name>
</gene>
<evidence type="ECO:0000256" key="1">
    <source>
        <dbReference type="ARBA" id="ARBA00022741"/>
    </source>
</evidence>
<keyword evidence="6" id="KW-1185">Reference proteome</keyword>
<dbReference type="GO" id="GO:0005634">
    <property type="term" value="C:nucleus"/>
    <property type="evidence" value="ECO:0007669"/>
    <property type="project" value="TreeGrafter"/>
</dbReference>
<feature type="domain" description="Clp1 P-loop" evidence="4">
    <location>
        <begin position="126"/>
        <end position="332"/>
    </location>
</feature>
<dbReference type="Gene3D" id="3.40.50.300">
    <property type="entry name" value="P-loop containing nucleotide triphosphate hydrolases"/>
    <property type="match status" value="1"/>
</dbReference>
<accession>A0A3S5B1Y7</accession>
<dbReference type="Pfam" id="PF16573">
    <property type="entry name" value="CLP1_N"/>
    <property type="match status" value="1"/>
</dbReference>
<evidence type="ECO:0000259" key="3">
    <source>
        <dbReference type="Pfam" id="PF16573"/>
    </source>
</evidence>
<evidence type="ECO:0008006" key="7">
    <source>
        <dbReference type="Google" id="ProtNLM"/>
    </source>
</evidence>
<dbReference type="InterPro" id="IPR027417">
    <property type="entry name" value="P-loop_NTPase"/>
</dbReference>
<dbReference type="Proteomes" id="UP000784294">
    <property type="component" value="Unassembled WGS sequence"/>
</dbReference>
<dbReference type="OrthoDB" id="258143at2759"/>
<feature type="domain" description="Clp1 N-terminal" evidence="3">
    <location>
        <begin position="20"/>
        <end position="112"/>
    </location>
</feature>
<dbReference type="EMBL" id="CAAALY010010342">
    <property type="protein sequence ID" value="VEL10933.1"/>
    <property type="molecule type" value="Genomic_DNA"/>
</dbReference>
<dbReference type="PANTHER" id="PTHR12755">
    <property type="entry name" value="CLEAVAGE/POLYADENYLATION FACTOR IA SUBUNIT CLP1P"/>
    <property type="match status" value="1"/>
</dbReference>
<reference evidence="5" key="1">
    <citation type="submission" date="2018-11" db="EMBL/GenBank/DDBJ databases">
        <authorList>
            <consortium name="Pathogen Informatics"/>
        </authorList>
    </citation>
    <scope>NUCLEOTIDE SEQUENCE</scope>
</reference>
<evidence type="ECO:0000313" key="5">
    <source>
        <dbReference type="EMBL" id="VEL10933.1"/>
    </source>
</evidence>
<dbReference type="GO" id="GO:0005524">
    <property type="term" value="F:ATP binding"/>
    <property type="evidence" value="ECO:0007669"/>
    <property type="project" value="UniProtKB-KW"/>
</dbReference>
<dbReference type="InterPro" id="IPR032324">
    <property type="entry name" value="Clp1_N"/>
</dbReference>
<keyword evidence="2" id="KW-0067">ATP-binding</keyword>
<organism evidence="5 6">
    <name type="scientific">Protopolystoma xenopodis</name>
    <dbReference type="NCBI Taxonomy" id="117903"/>
    <lineage>
        <taxon>Eukaryota</taxon>
        <taxon>Metazoa</taxon>
        <taxon>Spiralia</taxon>
        <taxon>Lophotrochozoa</taxon>
        <taxon>Platyhelminthes</taxon>
        <taxon>Monogenea</taxon>
        <taxon>Polyopisthocotylea</taxon>
        <taxon>Polystomatidea</taxon>
        <taxon>Polystomatidae</taxon>
        <taxon>Protopolystoma</taxon>
    </lineage>
</organism>
<keyword evidence="1" id="KW-0547">Nucleotide-binding</keyword>
<comment type="caution">
    <text evidence="5">The sequence shown here is derived from an EMBL/GenBank/DDBJ whole genome shotgun (WGS) entry which is preliminary data.</text>
</comment>
<dbReference type="GO" id="GO:0006388">
    <property type="term" value="P:tRNA splicing, via endonucleolytic cleavage and ligation"/>
    <property type="evidence" value="ECO:0007669"/>
    <property type="project" value="TreeGrafter"/>
</dbReference>
<protein>
    <recommendedName>
        <fullName evidence="7">Protein CLP1 homolog</fullName>
    </recommendedName>
</protein>
<evidence type="ECO:0000259" key="4">
    <source>
        <dbReference type="Pfam" id="PF16575"/>
    </source>
</evidence>
<dbReference type="InterPro" id="IPR038239">
    <property type="entry name" value="Clp1_N_sf"/>
</dbReference>
<dbReference type="Gene3D" id="2.60.120.1030">
    <property type="entry name" value="Clp1, DNA binding domain"/>
    <property type="match status" value="1"/>
</dbReference>
<dbReference type="Pfam" id="PF16575">
    <property type="entry name" value="CLP1_P"/>
    <property type="match status" value="1"/>
</dbReference>
<dbReference type="SUPFAM" id="SSF52540">
    <property type="entry name" value="P-loop containing nucleoside triphosphate hydrolases"/>
    <property type="match status" value="2"/>
</dbReference>
<dbReference type="InterPro" id="IPR032319">
    <property type="entry name" value="CLP1_P"/>
</dbReference>
<dbReference type="AlphaFoldDB" id="A0A3S5B1Y7"/>
<name>A0A3S5B1Y7_9PLAT</name>